<dbReference type="Pfam" id="PF02368">
    <property type="entry name" value="Big_2"/>
    <property type="match status" value="1"/>
</dbReference>
<dbReference type="InterPro" id="IPR008964">
    <property type="entry name" value="Invasin/intimin_cell_adhesion"/>
</dbReference>
<dbReference type="PROSITE" id="PS51257">
    <property type="entry name" value="PROKAR_LIPOPROTEIN"/>
    <property type="match status" value="1"/>
</dbReference>
<name>A0AAE9MJJ2_9GAMM</name>
<sequence>MSVLNVKYVLIGTMALFLGSCDTETMVPVPGEGGGGNGTDAARITSLQVTPSESRLPAGLQQQFIAKITLDDGSTTDATHDVILQWSSSDASIVTVDATGRATAVGAGIATINATGTENGRVFEASARLEVTDAVVTDLALTPTAAASMPPSDSQPIVLTVFAANATLSDGSLLDLTNNPALNWSSSDEAVATVSNAAGSKGVATAVGAGITTITASGMLNGQNFNASADLAVTP</sequence>
<reference evidence="2" key="1">
    <citation type="submission" date="2022-06" db="EMBL/GenBank/DDBJ databases">
        <title>Complete Genome of Aeromonas sp. Strain SOD01 Isolated from an Urban Freshwater Stream.</title>
        <authorList>
            <person name="Williams L.E."/>
            <person name="Brysgel T."/>
            <person name="Capestro E.M."/>
            <person name="Foltz G.V."/>
            <person name="Gardner A.E."/>
            <person name="Ingrassia J."/>
            <person name="Peterson E."/>
            <person name="Arruda J."/>
            <person name="Flaherty I."/>
            <person name="Hunt M."/>
            <person name="Pappas G."/>
            <person name="Ramsaran S."/>
            <person name="Rocha M."/>
        </authorList>
    </citation>
    <scope>NUCLEOTIDE SEQUENCE</scope>
    <source>
        <strain evidence="2">SOD01</strain>
    </source>
</reference>
<evidence type="ECO:0000259" key="1">
    <source>
        <dbReference type="SMART" id="SM00635"/>
    </source>
</evidence>
<organism evidence="2 3">
    <name type="scientific">Aeromonas encheleia</name>
    <dbReference type="NCBI Taxonomy" id="73010"/>
    <lineage>
        <taxon>Bacteria</taxon>
        <taxon>Pseudomonadati</taxon>
        <taxon>Pseudomonadota</taxon>
        <taxon>Gammaproteobacteria</taxon>
        <taxon>Aeromonadales</taxon>
        <taxon>Aeromonadaceae</taxon>
        <taxon>Aeromonas</taxon>
    </lineage>
</organism>
<gene>
    <name evidence="2" type="ORF">NHF51_07360</name>
</gene>
<dbReference type="InterPro" id="IPR003343">
    <property type="entry name" value="Big_2"/>
</dbReference>
<dbReference type="Proteomes" id="UP001056890">
    <property type="component" value="Chromosome"/>
</dbReference>
<evidence type="ECO:0000313" key="2">
    <source>
        <dbReference type="EMBL" id="USV58946.1"/>
    </source>
</evidence>
<dbReference type="SMART" id="SM00635">
    <property type="entry name" value="BID_2"/>
    <property type="match status" value="2"/>
</dbReference>
<feature type="domain" description="BIG2" evidence="1">
    <location>
        <begin position="135"/>
        <end position="230"/>
    </location>
</feature>
<dbReference type="EMBL" id="CP099717">
    <property type="protein sequence ID" value="USV58946.1"/>
    <property type="molecule type" value="Genomic_DNA"/>
</dbReference>
<dbReference type="Gene3D" id="2.60.40.1080">
    <property type="match status" value="2"/>
</dbReference>
<dbReference type="RefSeq" id="WP_252996043.1">
    <property type="nucleotide sequence ID" value="NZ_CP099717.1"/>
</dbReference>
<accession>A0AAE9MJJ2</accession>
<protein>
    <submittedName>
        <fullName evidence="2">Ig-like domain-containing protein</fullName>
    </submittedName>
</protein>
<feature type="domain" description="BIG2" evidence="1">
    <location>
        <begin position="43"/>
        <end position="126"/>
    </location>
</feature>
<dbReference type="SUPFAM" id="SSF49373">
    <property type="entry name" value="Invasin/intimin cell-adhesion fragments"/>
    <property type="match status" value="2"/>
</dbReference>
<keyword evidence="3" id="KW-1185">Reference proteome</keyword>
<dbReference type="AlphaFoldDB" id="A0AAE9MJJ2"/>
<evidence type="ECO:0000313" key="3">
    <source>
        <dbReference type="Proteomes" id="UP001056890"/>
    </source>
</evidence>
<proteinExistence type="predicted"/>